<feature type="region of interest" description="Disordered" evidence="3">
    <location>
        <begin position="24"/>
        <end position="74"/>
    </location>
</feature>
<evidence type="ECO:0000259" key="4">
    <source>
        <dbReference type="Pfam" id="PF13086"/>
    </source>
</evidence>
<dbReference type="PANTHER" id="PTHR45418">
    <property type="entry name" value="CANCER/TESTIS ANTIGEN 55"/>
    <property type="match status" value="1"/>
</dbReference>
<organism evidence="6">
    <name type="scientific">Cyprideis torosa</name>
    <dbReference type="NCBI Taxonomy" id="163714"/>
    <lineage>
        <taxon>Eukaryota</taxon>
        <taxon>Metazoa</taxon>
        <taxon>Ecdysozoa</taxon>
        <taxon>Arthropoda</taxon>
        <taxon>Crustacea</taxon>
        <taxon>Oligostraca</taxon>
        <taxon>Ostracoda</taxon>
        <taxon>Podocopa</taxon>
        <taxon>Podocopida</taxon>
        <taxon>Cytherocopina</taxon>
        <taxon>Cytheroidea</taxon>
        <taxon>Cytherideidae</taxon>
        <taxon>Cyprideis</taxon>
    </lineage>
</organism>
<dbReference type="InterPro" id="IPR047187">
    <property type="entry name" value="SF1_C_Upf1"/>
</dbReference>
<dbReference type="GO" id="GO:0004386">
    <property type="term" value="F:helicase activity"/>
    <property type="evidence" value="ECO:0007669"/>
    <property type="project" value="InterPro"/>
</dbReference>
<dbReference type="GO" id="GO:0005737">
    <property type="term" value="C:cytoplasm"/>
    <property type="evidence" value="ECO:0007669"/>
    <property type="project" value="UniProtKB-SubCell"/>
</dbReference>
<dbReference type="OrthoDB" id="6513042at2759"/>
<reference evidence="6" key="1">
    <citation type="submission" date="2020-11" db="EMBL/GenBank/DDBJ databases">
        <authorList>
            <person name="Tran Van P."/>
        </authorList>
    </citation>
    <scope>NUCLEOTIDE SEQUENCE</scope>
</reference>
<accession>A0A7R8ZNB2</accession>
<feature type="domain" description="DNA2/NAM7 helicase helicase" evidence="4">
    <location>
        <begin position="228"/>
        <end position="296"/>
    </location>
</feature>
<proteinExistence type="predicted"/>
<comment type="subcellular location">
    <subcellularLocation>
        <location evidence="1">Cytoplasm</location>
    </subcellularLocation>
</comment>
<dbReference type="InterPro" id="IPR027417">
    <property type="entry name" value="P-loop_NTPase"/>
</dbReference>
<evidence type="ECO:0000256" key="1">
    <source>
        <dbReference type="ARBA" id="ARBA00004496"/>
    </source>
</evidence>
<gene>
    <name evidence="6" type="ORF">CTOB1V02_LOCUS3531</name>
</gene>
<evidence type="ECO:0000259" key="5">
    <source>
        <dbReference type="Pfam" id="PF13087"/>
    </source>
</evidence>
<evidence type="ECO:0000313" key="6">
    <source>
        <dbReference type="EMBL" id="CAD7225595.1"/>
    </source>
</evidence>
<keyword evidence="2" id="KW-0963">Cytoplasm</keyword>
<sequence length="568" mass="63231">MSRPAQLVLADRCRIHPKSMFYGLAPATRDAPREEPPPPPAVSTSNDPAMTSSVEPRPSGVTASAFHPVSRRQRRRPVDLSNFLPPHVQGMSLSERQDMFRRSYMQAVEPNFVMPRAPLPTAPASRSSADSQSAVRPLAADDMTSVLSNAKEILWFNPFLNARQKAAVKRILEGKSRPLPYIIFGPPGTGKTMTLVEAILQREMETVPEELHPFSRSSLDVVEAVRRRICVTTCTTAGQIYQAYVREGHFTHVFVDEAGQATEPEVLVPLCQAKISVDTQLVLAGDPLQLGPVLSSRYALAFGLGISLLERLCGLPCYQRNEVKFSNHGFYDPLLVTKLVENYRSHATLLSLYSDAFYAGELLPRGSNLDRLASLPFLPKQGVPLVFHGVRGQDLQEENSPSFYNPAEISQVYFYLNDLMNAGISFEEIGVVTPYRKQVEKIRQFLSEFDVPLPKIGSTEEFQGREYPVIILSTVRTQPELLEIDRAHTIGFLDNPKRFNVAISRAKNLLIVIGDPNLLRCDRHWLGLLKKSVSLGAYTGSPLENVEALLEEAVDEDDQIVGIEVVER</sequence>
<dbReference type="SUPFAM" id="SSF52540">
    <property type="entry name" value="P-loop containing nucleoside triphosphate hydrolases"/>
    <property type="match status" value="1"/>
</dbReference>
<feature type="domain" description="DNA2/NAM7 helicase-like C-terminal" evidence="5">
    <location>
        <begin position="335"/>
        <end position="516"/>
    </location>
</feature>
<dbReference type="InterPro" id="IPR041679">
    <property type="entry name" value="DNA2/NAM7-like_C"/>
</dbReference>
<dbReference type="PANTHER" id="PTHR45418:SF1">
    <property type="entry name" value="CANCER_TESTIS ANTIGEN 55"/>
    <property type="match status" value="1"/>
</dbReference>
<evidence type="ECO:0000256" key="2">
    <source>
        <dbReference type="ARBA" id="ARBA00022490"/>
    </source>
</evidence>
<dbReference type="Gene3D" id="3.40.50.300">
    <property type="entry name" value="P-loop containing nucleotide triphosphate hydrolases"/>
    <property type="match status" value="3"/>
</dbReference>
<dbReference type="Pfam" id="PF13086">
    <property type="entry name" value="AAA_11"/>
    <property type="match status" value="1"/>
</dbReference>
<dbReference type="EMBL" id="OB660609">
    <property type="protein sequence ID" value="CAD7225595.1"/>
    <property type="molecule type" value="Genomic_DNA"/>
</dbReference>
<dbReference type="CDD" id="cd18808">
    <property type="entry name" value="SF1_C_Upf1"/>
    <property type="match status" value="1"/>
</dbReference>
<dbReference type="Pfam" id="PF13087">
    <property type="entry name" value="AAA_12"/>
    <property type="match status" value="1"/>
</dbReference>
<dbReference type="InterPro" id="IPR041677">
    <property type="entry name" value="DNA2/NAM7_AAA_11"/>
</dbReference>
<protein>
    <submittedName>
        <fullName evidence="6">Uncharacterized protein</fullName>
    </submittedName>
</protein>
<evidence type="ECO:0000256" key="3">
    <source>
        <dbReference type="SAM" id="MobiDB-lite"/>
    </source>
</evidence>
<name>A0A7R8ZNB2_9CRUS</name>
<dbReference type="AlphaFoldDB" id="A0A7R8ZNB2"/>